<dbReference type="FunFam" id="2.40.170.20:FF:000014">
    <property type="entry name" value="TonB-dependent haem/haemoglobin receptor"/>
    <property type="match status" value="1"/>
</dbReference>
<evidence type="ECO:0000313" key="18">
    <source>
        <dbReference type="Proteomes" id="UP000186736"/>
    </source>
</evidence>
<feature type="signal peptide" evidence="15">
    <location>
        <begin position="1"/>
        <end position="27"/>
    </location>
</feature>
<keyword evidence="3 12" id="KW-0813">Transport</keyword>
<keyword evidence="8" id="KW-0408">Iron</keyword>
<evidence type="ECO:0000256" key="7">
    <source>
        <dbReference type="ARBA" id="ARBA00022729"/>
    </source>
</evidence>
<dbReference type="Gene3D" id="2.40.170.20">
    <property type="entry name" value="TonB-dependent receptor, beta-barrel domain"/>
    <property type="match status" value="1"/>
</dbReference>
<evidence type="ECO:0000256" key="9">
    <source>
        <dbReference type="ARBA" id="ARBA00023077"/>
    </source>
</evidence>
<evidence type="ECO:0000256" key="5">
    <source>
        <dbReference type="ARBA" id="ARBA00022496"/>
    </source>
</evidence>
<dbReference type="SUPFAM" id="SSF56935">
    <property type="entry name" value="Porins"/>
    <property type="match status" value="1"/>
</dbReference>
<dbReference type="PANTHER" id="PTHR30442:SF0">
    <property type="entry name" value="FE(3+) DICITRATE TRANSPORT PROTEIN FECA"/>
    <property type="match status" value="1"/>
</dbReference>
<dbReference type="InterPro" id="IPR010949">
    <property type="entry name" value="TonB_Hb/transfer/lactofer_rcpt"/>
</dbReference>
<keyword evidence="5" id="KW-0406">Ion transport</keyword>
<dbReference type="Gene3D" id="2.170.130.10">
    <property type="entry name" value="TonB-dependent receptor, plug domain"/>
    <property type="match status" value="1"/>
</dbReference>
<protein>
    <submittedName>
        <fullName evidence="17">TonB-dependent heme receptor A</fullName>
    </submittedName>
</protein>
<evidence type="ECO:0000313" key="17">
    <source>
        <dbReference type="EMBL" id="OLS64856.1"/>
    </source>
</evidence>
<keyword evidence="4 12" id="KW-1134">Transmembrane beta strand</keyword>
<keyword evidence="5" id="KW-0410">Iron transport</keyword>
<dbReference type="GO" id="GO:0015232">
    <property type="term" value="F:heme transmembrane transporter activity"/>
    <property type="evidence" value="ECO:0007669"/>
    <property type="project" value="InterPro"/>
</dbReference>
<evidence type="ECO:0000256" key="14">
    <source>
        <dbReference type="SAM" id="MobiDB-lite"/>
    </source>
</evidence>
<dbReference type="Gene3D" id="3.55.50.30">
    <property type="match status" value="1"/>
</dbReference>
<keyword evidence="17" id="KW-0675">Receptor</keyword>
<evidence type="ECO:0000256" key="12">
    <source>
        <dbReference type="PROSITE-ProRule" id="PRU01360"/>
    </source>
</evidence>
<evidence type="ECO:0000256" key="1">
    <source>
        <dbReference type="ARBA" id="ARBA00004571"/>
    </source>
</evidence>
<dbReference type="AlphaFoldDB" id="A0A1Q9RBV5"/>
<dbReference type="InterPro" id="IPR011276">
    <property type="entry name" value="TonB_haem/Hb_rcpt"/>
</dbReference>
<keyword evidence="6 12" id="KW-0812">Transmembrane</keyword>
<sequence>MFRAFKPLSARPSLLAVCLALSLQAQAAPVQLQLPAQSLATSLSQVAQQAQVQLLFDESLLRNVSAPALNGQFSAEEAITRLLASSRFTLVKVGNTYVVRAKENETTPPGNANTSIQLGAMSIVGDGQQVTPATVGRSTLSQRDIDREQANNVPSLLGTLPGVEMAGSMMPGGQKVNIWGMGDAEDIQLTVDGATKTGFERYQQGTMFVEPELIKSIEVEKGPHSPFVGNGGLGGSVNMTTKDAPDLLQDGRDSGAMLKYGYSSNDHQQVYSSALYGRTEDRRIDALVYLTKRDGDDFKLASSQPDPRNQYPINPKRLPDSAQDLEGGLFKLNVQLTDEQSLGLSYSRSNNQRMTRYSSTNYSTPPTQANIDRYGYDQAIRRFLAHRETIDTTWSAKYRFQPVDNPLVNLEVKYSESDVDQTDDRGPNAFFQLATGGRKMDTEYKDRNFEVRNTAQFDTGALQHSLTTGFELHRHAREVDMWMPGAAQNTAAYNYGHFQPAFMPHGKVDTNSAYVQDAITIGQVTITPSLRYDHVRNRGEENDAPFYNVASAGHDYGDKTYTGWSPRLALFWRATDDTAFFADYSKTWRAPVIDEQYEVQSAASSRSATSRNLDPERITAVRVGNVTDFSGLMFSDDNLQVRTTLFHNTIKDEIFKNLGVECQAQNPTGASISKACGDYLIGVYRNLDGVTYKGFEMESFYDSTYLFGTLSYTWVSGKHEGAYNNPWGPDVWARDVPAPKWVARLGVKIPDWDVVVGWKGLWVRQTDRLPSDKYGPGDLGSALGDSAWDHRANDAYNVQGLFASWKPQQPYLKGTEVNFTLDNMFNRDYMPMLSDNNVYSTGRNAKVSVTRFF</sequence>
<feature type="domain" description="Secretin/TonB short N-terminal" evidence="16">
    <location>
        <begin position="52"/>
        <end position="102"/>
    </location>
</feature>
<accession>A0A1Q9RBV5</accession>
<dbReference type="GO" id="GO:0009279">
    <property type="term" value="C:cell outer membrane"/>
    <property type="evidence" value="ECO:0007669"/>
    <property type="project" value="UniProtKB-SubCell"/>
</dbReference>
<dbReference type="OrthoDB" id="9760494at2"/>
<dbReference type="InterPro" id="IPR039426">
    <property type="entry name" value="TonB-dep_rcpt-like"/>
</dbReference>
<feature type="chain" id="PRO_5012977544" evidence="15">
    <location>
        <begin position="28"/>
        <end position="853"/>
    </location>
</feature>
<evidence type="ECO:0000256" key="10">
    <source>
        <dbReference type="ARBA" id="ARBA00023136"/>
    </source>
</evidence>
<dbReference type="Proteomes" id="UP000186736">
    <property type="component" value="Unassembled WGS sequence"/>
</dbReference>
<dbReference type="InterPro" id="IPR011662">
    <property type="entry name" value="Secretin/TonB_short_N"/>
</dbReference>
<dbReference type="NCBIfam" id="TIGR01785">
    <property type="entry name" value="TonB-hemin"/>
    <property type="match status" value="1"/>
</dbReference>
<keyword evidence="9 13" id="KW-0798">TonB box</keyword>
<dbReference type="RefSeq" id="WP_075801397.1">
    <property type="nucleotide sequence ID" value="NZ_MKZO01000002.1"/>
</dbReference>
<dbReference type="Pfam" id="PF00593">
    <property type="entry name" value="TonB_dep_Rec_b-barrel"/>
    <property type="match status" value="1"/>
</dbReference>
<dbReference type="InterPro" id="IPR000531">
    <property type="entry name" value="Beta-barrel_TonB"/>
</dbReference>
<name>A0A1Q9RBV5_PSEPU</name>
<dbReference type="GO" id="GO:0033214">
    <property type="term" value="P:siderophore-iron import into cell"/>
    <property type="evidence" value="ECO:0007669"/>
    <property type="project" value="TreeGrafter"/>
</dbReference>
<evidence type="ECO:0000256" key="8">
    <source>
        <dbReference type="ARBA" id="ARBA00023004"/>
    </source>
</evidence>
<keyword evidence="10 12" id="KW-0472">Membrane</keyword>
<dbReference type="SMART" id="SM00965">
    <property type="entry name" value="STN"/>
    <property type="match status" value="1"/>
</dbReference>
<dbReference type="CDD" id="cd01347">
    <property type="entry name" value="ligand_gated_channel"/>
    <property type="match status" value="1"/>
</dbReference>
<dbReference type="EMBL" id="MKZO01000002">
    <property type="protein sequence ID" value="OLS64856.1"/>
    <property type="molecule type" value="Genomic_DNA"/>
</dbReference>
<evidence type="ECO:0000259" key="16">
    <source>
        <dbReference type="SMART" id="SM00965"/>
    </source>
</evidence>
<evidence type="ECO:0000256" key="4">
    <source>
        <dbReference type="ARBA" id="ARBA00022452"/>
    </source>
</evidence>
<dbReference type="NCBIfam" id="TIGR01786">
    <property type="entry name" value="TonB-hemlactrns"/>
    <property type="match status" value="1"/>
</dbReference>
<dbReference type="InterPro" id="IPR037066">
    <property type="entry name" value="Plug_dom_sf"/>
</dbReference>
<dbReference type="InterPro" id="IPR036942">
    <property type="entry name" value="Beta-barrel_TonB_sf"/>
</dbReference>
<proteinExistence type="inferred from homology"/>
<evidence type="ECO:0000256" key="3">
    <source>
        <dbReference type="ARBA" id="ARBA00022448"/>
    </source>
</evidence>
<organism evidence="17 18">
    <name type="scientific">Pseudomonas putida</name>
    <name type="common">Arthrobacter siderocapsulatus</name>
    <dbReference type="NCBI Taxonomy" id="303"/>
    <lineage>
        <taxon>Bacteria</taxon>
        <taxon>Pseudomonadati</taxon>
        <taxon>Pseudomonadota</taxon>
        <taxon>Gammaproteobacteria</taxon>
        <taxon>Pseudomonadales</taxon>
        <taxon>Pseudomonadaceae</taxon>
        <taxon>Pseudomonas</taxon>
    </lineage>
</organism>
<evidence type="ECO:0000256" key="2">
    <source>
        <dbReference type="ARBA" id="ARBA00009810"/>
    </source>
</evidence>
<dbReference type="Pfam" id="PF07660">
    <property type="entry name" value="STN"/>
    <property type="match status" value="1"/>
</dbReference>
<dbReference type="InterPro" id="IPR012910">
    <property type="entry name" value="Plug_dom"/>
</dbReference>
<dbReference type="Pfam" id="PF07715">
    <property type="entry name" value="Plug"/>
    <property type="match status" value="1"/>
</dbReference>
<comment type="similarity">
    <text evidence="2 12 13">Belongs to the TonB-dependent receptor family.</text>
</comment>
<evidence type="ECO:0000256" key="15">
    <source>
        <dbReference type="SAM" id="SignalP"/>
    </source>
</evidence>
<feature type="region of interest" description="Disordered" evidence="14">
    <location>
        <begin position="297"/>
        <end position="322"/>
    </location>
</feature>
<evidence type="ECO:0000256" key="13">
    <source>
        <dbReference type="RuleBase" id="RU003357"/>
    </source>
</evidence>
<keyword evidence="7 15" id="KW-0732">Signal</keyword>
<dbReference type="PANTHER" id="PTHR30442">
    <property type="entry name" value="IRON III DICITRATE TRANSPORT PROTEIN FECA"/>
    <property type="match status" value="1"/>
</dbReference>
<dbReference type="PROSITE" id="PS52016">
    <property type="entry name" value="TONB_DEPENDENT_REC_3"/>
    <property type="match status" value="1"/>
</dbReference>
<keyword evidence="11 12" id="KW-0998">Cell outer membrane</keyword>
<reference evidence="17 18" key="1">
    <citation type="submission" date="2016-10" db="EMBL/GenBank/DDBJ databases">
        <title>Genome Sequence of Pseudomonas putida GM4FR.</title>
        <authorList>
            <person name="Poehlein A."/>
            <person name="Wemheuer F."/>
            <person name="Hollensteiner J."/>
            <person name="Wemheuer B."/>
        </authorList>
    </citation>
    <scope>NUCLEOTIDE SEQUENCE [LARGE SCALE GENOMIC DNA]</scope>
    <source>
        <strain evidence="17 18">GM4FR</strain>
    </source>
</reference>
<evidence type="ECO:0000256" key="11">
    <source>
        <dbReference type="ARBA" id="ARBA00023237"/>
    </source>
</evidence>
<comment type="caution">
    <text evidence="17">The sequence shown here is derived from an EMBL/GenBank/DDBJ whole genome shotgun (WGS) entry which is preliminary data.</text>
</comment>
<gene>
    <name evidence="17" type="primary">tdhA</name>
    <name evidence="17" type="ORF">PSEMO_02800</name>
</gene>
<comment type="subcellular location">
    <subcellularLocation>
        <location evidence="1 12">Cell outer membrane</location>
        <topology evidence="1 12">Multi-pass membrane protein</topology>
    </subcellularLocation>
</comment>
<evidence type="ECO:0000256" key="6">
    <source>
        <dbReference type="ARBA" id="ARBA00022692"/>
    </source>
</evidence>